<comment type="caution">
    <text evidence="5">The sequence shown here is derived from an EMBL/GenBank/DDBJ whole genome shotgun (WGS) entry which is preliminary data.</text>
</comment>
<organism evidence="5 6">
    <name type="scientific">Ottowia cancrivicina</name>
    <dbReference type="NCBI Taxonomy" id="3040346"/>
    <lineage>
        <taxon>Bacteria</taxon>
        <taxon>Pseudomonadati</taxon>
        <taxon>Pseudomonadota</taxon>
        <taxon>Betaproteobacteria</taxon>
        <taxon>Burkholderiales</taxon>
        <taxon>Comamonadaceae</taxon>
        <taxon>Ottowia</taxon>
    </lineage>
</organism>
<dbReference type="PANTHER" id="PTHR34698">
    <property type="entry name" value="5-OXOPROLINASE SUBUNIT B"/>
    <property type="match status" value="1"/>
</dbReference>
<sequence length="126" mass="12803">DDAQLAAAVAAIAQKAQSAAESGAPPEEAAGALVQIPVRYDGEDLAEVAAHLGLSAAQVIARHTAQPWQVAFAGFAPGFAYLSGGDAVFDVPRRASPRTRIPPGAVALAGRFSGVYPRASPGGWQL</sequence>
<evidence type="ECO:0000313" key="6">
    <source>
        <dbReference type="Proteomes" id="UP001237156"/>
    </source>
</evidence>
<name>A0AAW6RM73_9BURK</name>
<keyword evidence="1" id="KW-0547">Nucleotide-binding</keyword>
<dbReference type="InterPro" id="IPR029000">
    <property type="entry name" value="Cyclophilin-like_dom_sf"/>
</dbReference>
<dbReference type="SUPFAM" id="SSF50891">
    <property type="entry name" value="Cyclophilin-like"/>
    <property type="match status" value="1"/>
</dbReference>
<evidence type="ECO:0000256" key="3">
    <source>
        <dbReference type="ARBA" id="ARBA00022840"/>
    </source>
</evidence>
<feature type="non-terminal residue" evidence="5">
    <location>
        <position position="1"/>
    </location>
</feature>
<keyword evidence="3" id="KW-0067">ATP-binding</keyword>
<dbReference type="GO" id="GO:0005524">
    <property type="term" value="F:ATP binding"/>
    <property type="evidence" value="ECO:0007669"/>
    <property type="project" value="UniProtKB-KW"/>
</dbReference>
<reference evidence="5 6" key="1">
    <citation type="submission" date="2023-04" db="EMBL/GenBank/DDBJ databases">
        <title>Ottowia paracancer sp. nov., isolated from human stomach.</title>
        <authorList>
            <person name="Song Y."/>
        </authorList>
    </citation>
    <scope>NUCLEOTIDE SEQUENCE [LARGE SCALE GENOMIC DNA]</scope>
    <source>
        <strain evidence="5 6">10c7w1</strain>
    </source>
</reference>
<keyword evidence="6" id="KW-1185">Reference proteome</keyword>
<accession>A0AAW6RM73</accession>
<dbReference type="AlphaFoldDB" id="A0AAW6RM73"/>
<evidence type="ECO:0000256" key="2">
    <source>
        <dbReference type="ARBA" id="ARBA00022801"/>
    </source>
</evidence>
<feature type="domain" description="Carboxyltransferase" evidence="4">
    <location>
        <begin position="2"/>
        <end position="126"/>
    </location>
</feature>
<evidence type="ECO:0000259" key="4">
    <source>
        <dbReference type="SMART" id="SM00796"/>
    </source>
</evidence>
<dbReference type="InterPro" id="IPR010016">
    <property type="entry name" value="PxpB"/>
</dbReference>
<dbReference type="Proteomes" id="UP001237156">
    <property type="component" value="Unassembled WGS sequence"/>
</dbReference>
<gene>
    <name evidence="5" type="ORF">QB898_13270</name>
</gene>
<feature type="non-terminal residue" evidence="5">
    <location>
        <position position="126"/>
    </location>
</feature>
<proteinExistence type="predicted"/>
<dbReference type="EMBL" id="JARVII010000108">
    <property type="protein sequence ID" value="MDG9700655.1"/>
    <property type="molecule type" value="Genomic_DNA"/>
</dbReference>
<evidence type="ECO:0000313" key="5">
    <source>
        <dbReference type="EMBL" id="MDG9700655.1"/>
    </source>
</evidence>
<dbReference type="SMART" id="SM00796">
    <property type="entry name" value="AHS1"/>
    <property type="match status" value="1"/>
</dbReference>
<keyword evidence="2" id="KW-0378">Hydrolase</keyword>
<dbReference type="Pfam" id="PF02682">
    <property type="entry name" value="CT_C_D"/>
    <property type="match status" value="1"/>
</dbReference>
<dbReference type="GO" id="GO:0016787">
    <property type="term" value="F:hydrolase activity"/>
    <property type="evidence" value="ECO:0007669"/>
    <property type="project" value="UniProtKB-KW"/>
</dbReference>
<dbReference type="RefSeq" id="WP_279525325.1">
    <property type="nucleotide sequence ID" value="NZ_JARVII010000108.1"/>
</dbReference>
<dbReference type="Gene3D" id="2.40.100.10">
    <property type="entry name" value="Cyclophilin-like"/>
    <property type="match status" value="1"/>
</dbReference>
<evidence type="ECO:0000256" key="1">
    <source>
        <dbReference type="ARBA" id="ARBA00022741"/>
    </source>
</evidence>
<protein>
    <submittedName>
        <fullName evidence="5">Carboxyltransferase domain-containing protein</fullName>
    </submittedName>
</protein>
<dbReference type="PANTHER" id="PTHR34698:SF2">
    <property type="entry name" value="5-OXOPROLINASE SUBUNIT B"/>
    <property type="match status" value="1"/>
</dbReference>
<dbReference type="InterPro" id="IPR003833">
    <property type="entry name" value="CT_C_D"/>
</dbReference>